<accession>A0ABQ4BXY2</accession>
<organism evidence="6 7">
    <name type="scientific">Asanoa iriomotensis</name>
    <dbReference type="NCBI Taxonomy" id="234613"/>
    <lineage>
        <taxon>Bacteria</taxon>
        <taxon>Bacillati</taxon>
        <taxon>Actinomycetota</taxon>
        <taxon>Actinomycetes</taxon>
        <taxon>Micromonosporales</taxon>
        <taxon>Micromonosporaceae</taxon>
        <taxon>Asanoa</taxon>
    </lineage>
</organism>
<evidence type="ECO:0000256" key="1">
    <source>
        <dbReference type="ARBA" id="ARBA00023015"/>
    </source>
</evidence>
<keyword evidence="3" id="KW-0804">Transcription</keyword>
<keyword evidence="7" id="KW-1185">Reference proteome</keyword>
<evidence type="ECO:0000313" key="7">
    <source>
        <dbReference type="Proteomes" id="UP000624325"/>
    </source>
</evidence>
<dbReference type="SUPFAM" id="SSF46689">
    <property type="entry name" value="Homeodomain-like"/>
    <property type="match status" value="1"/>
</dbReference>
<dbReference type="Proteomes" id="UP000624325">
    <property type="component" value="Unassembled WGS sequence"/>
</dbReference>
<dbReference type="InterPro" id="IPR001647">
    <property type="entry name" value="HTH_TetR"/>
</dbReference>
<dbReference type="PANTHER" id="PTHR30055">
    <property type="entry name" value="HTH-TYPE TRANSCRIPTIONAL REGULATOR RUTR"/>
    <property type="match status" value="1"/>
</dbReference>
<reference evidence="6 7" key="1">
    <citation type="submission" date="2021-01" db="EMBL/GenBank/DDBJ databases">
        <title>Whole genome shotgun sequence of Asanoa iriomotensis NBRC 100142.</title>
        <authorList>
            <person name="Komaki H."/>
            <person name="Tamura T."/>
        </authorList>
    </citation>
    <scope>NUCLEOTIDE SEQUENCE [LARGE SCALE GENOMIC DNA]</scope>
    <source>
        <strain evidence="6 7">NBRC 100142</strain>
    </source>
</reference>
<dbReference type="Gene3D" id="1.10.10.60">
    <property type="entry name" value="Homeodomain-like"/>
    <property type="match status" value="1"/>
</dbReference>
<protein>
    <submittedName>
        <fullName evidence="6">TetR family transcriptional regulator</fullName>
    </submittedName>
</protein>
<dbReference type="InterPro" id="IPR009057">
    <property type="entry name" value="Homeodomain-like_sf"/>
</dbReference>
<gene>
    <name evidence="6" type="primary">rutR_1</name>
    <name evidence="6" type="ORF">Air01nite_14840</name>
</gene>
<keyword evidence="1" id="KW-0805">Transcription regulation</keyword>
<proteinExistence type="predicted"/>
<feature type="domain" description="HTH tetR-type" evidence="5">
    <location>
        <begin position="1"/>
        <end position="61"/>
    </location>
</feature>
<evidence type="ECO:0000256" key="2">
    <source>
        <dbReference type="ARBA" id="ARBA00023125"/>
    </source>
</evidence>
<name>A0ABQ4BXY2_9ACTN</name>
<dbReference type="InterPro" id="IPR050109">
    <property type="entry name" value="HTH-type_TetR-like_transc_reg"/>
</dbReference>
<dbReference type="SUPFAM" id="SSF48498">
    <property type="entry name" value="Tetracyclin repressor-like, C-terminal domain"/>
    <property type="match status" value="1"/>
</dbReference>
<evidence type="ECO:0000256" key="3">
    <source>
        <dbReference type="ARBA" id="ARBA00023163"/>
    </source>
</evidence>
<evidence type="ECO:0000256" key="4">
    <source>
        <dbReference type="PROSITE-ProRule" id="PRU00335"/>
    </source>
</evidence>
<dbReference type="RefSeq" id="WP_203701200.1">
    <property type="nucleotide sequence ID" value="NZ_BAAALU010000018.1"/>
</dbReference>
<dbReference type="EMBL" id="BONC01000007">
    <property type="protein sequence ID" value="GIF55389.1"/>
    <property type="molecule type" value="Genomic_DNA"/>
</dbReference>
<dbReference type="PRINTS" id="PR00455">
    <property type="entry name" value="HTHTETR"/>
</dbReference>
<dbReference type="PANTHER" id="PTHR30055:SF234">
    <property type="entry name" value="HTH-TYPE TRANSCRIPTIONAL REGULATOR BETI"/>
    <property type="match status" value="1"/>
</dbReference>
<feature type="DNA-binding region" description="H-T-H motif" evidence="4">
    <location>
        <begin position="24"/>
        <end position="43"/>
    </location>
</feature>
<dbReference type="Gene3D" id="1.10.357.10">
    <property type="entry name" value="Tetracycline Repressor, domain 2"/>
    <property type="match status" value="1"/>
</dbReference>
<evidence type="ECO:0000259" key="5">
    <source>
        <dbReference type="PROSITE" id="PS50977"/>
    </source>
</evidence>
<dbReference type="InterPro" id="IPR036271">
    <property type="entry name" value="Tet_transcr_reg_TetR-rel_C_sf"/>
</dbReference>
<sequence length="191" mass="20479">MGTRDVILDAAAEVIRTRGMANATTREIAKAAGYSEATLYKHFTGKAELLVAVLRERTPGFVQLSRATHTLDEDLTSGLTAIASAAIAFYTDSFPMLASIFSDPSILTAHTSGLREVGAGPHKVNESVIDYLRGQQERGMVRPDADLYAAAGLLIGACFQHAFLGHMTWPERRSDAEAAHAFAALTARSLT</sequence>
<comment type="caution">
    <text evidence="6">The sequence shown here is derived from an EMBL/GenBank/DDBJ whole genome shotgun (WGS) entry which is preliminary data.</text>
</comment>
<dbReference type="PROSITE" id="PS50977">
    <property type="entry name" value="HTH_TETR_2"/>
    <property type="match status" value="1"/>
</dbReference>
<keyword evidence="2 4" id="KW-0238">DNA-binding</keyword>
<evidence type="ECO:0000313" key="6">
    <source>
        <dbReference type="EMBL" id="GIF55389.1"/>
    </source>
</evidence>
<dbReference type="Pfam" id="PF00440">
    <property type="entry name" value="TetR_N"/>
    <property type="match status" value="1"/>
</dbReference>